<keyword evidence="2" id="KW-1185">Reference proteome</keyword>
<protein>
    <recommendedName>
        <fullName evidence="3">DUF1501 domain-containing protein</fullName>
    </recommendedName>
</protein>
<dbReference type="Proteomes" id="UP000309215">
    <property type="component" value="Unassembled WGS sequence"/>
</dbReference>
<dbReference type="InterPro" id="IPR006311">
    <property type="entry name" value="TAT_signal"/>
</dbReference>
<evidence type="ECO:0008006" key="3">
    <source>
        <dbReference type="Google" id="ProtNLM"/>
    </source>
</evidence>
<reference evidence="1 2" key="1">
    <citation type="submission" date="2019-04" db="EMBL/GenBank/DDBJ databases">
        <authorList>
            <person name="Li Y."/>
            <person name="Wang J."/>
        </authorList>
    </citation>
    <scope>NUCLEOTIDE SEQUENCE [LARGE SCALE GENOMIC DNA]</scope>
    <source>
        <strain evidence="1 2">DSM 14668</strain>
    </source>
</reference>
<sequence>MANYKLKDLRGPQRRNFLRLMAAAGAGFALERSRLLNFIADEGGTALAAEACGETNRHVGIVSGGGNFCLWQLIWPLPDVAASMNPAFAYDAVGQGFMTNYVDENSYFKNGAADRPMYYGPDAPFVDQASQTVHRPMSAFLVADTAVHHRKPLRQITIDGALPGNTNNSGDGVVGSSVTLFAAIGALQRTTTSILPSIGVAPASIGSAPGAPTLSIVPSADSMVDLFNSAASKAILLAQEDKSMFETYYKAILGLREAAGRPTWARELDIAKKASNLIGRNLADQLRPSTEDLDFYGASAVQGMAASEFFGGQNGKDRLLNLAKSLIITKKAFALGLTNQVIIGVVAETGGGIFTDPHETFAQLPGARNVIKYYGMFLDRFYQDLAKAPDPACTAKNLDKTVITTVHGDHPHDPLTRNAWPDSTPGGANWIYVMGNGYLPAGWHGHPKTNNTAMGIDPTTGLSTPYNGMKSVHAASAAILYAIANGDMKKVTEFYKGNAITALVNKV</sequence>
<dbReference type="EMBL" id="SSMQ01000011">
    <property type="protein sequence ID" value="TKD09260.1"/>
    <property type="molecule type" value="Genomic_DNA"/>
</dbReference>
<dbReference type="RefSeq" id="WP_136929370.1">
    <property type="nucleotide sequence ID" value="NZ_SSMQ01000011.1"/>
</dbReference>
<evidence type="ECO:0000313" key="1">
    <source>
        <dbReference type="EMBL" id="TKD09260.1"/>
    </source>
</evidence>
<proteinExistence type="predicted"/>
<gene>
    <name evidence="1" type="ORF">E8A74_13395</name>
</gene>
<evidence type="ECO:0000313" key="2">
    <source>
        <dbReference type="Proteomes" id="UP000309215"/>
    </source>
</evidence>
<dbReference type="PROSITE" id="PS51318">
    <property type="entry name" value="TAT"/>
    <property type="match status" value="1"/>
</dbReference>
<dbReference type="AlphaFoldDB" id="A0A4U1JEL8"/>
<comment type="caution">
    <text evidence="1">The sequence shown here is derived from an EMBL/GenBank/DDBJ whole genome shotgun (WGS) entry which is preliminary data.</text>
</comment>
<accession>A0A4U1JEL8</accession>
<name>A0A4U1JEL8_9BACT</name>
<dbReference type="OrthoDB" id="5482711at2"/>
<organism evidence="1 2">
    <name type="scientific">Polyangium fumosum</name>
    <dbReference type="NCBI Taxonomy" id="889272"/>
    <lineage>
        <taxon>Bacteria</taxon>
        <taxon>Pseudomonadati</taxon>
        <taxon>Myxococcota</taxon>
        <taxon>Polyangia</taxon>
        <taxon>Polyangiales</taxon>
        <taxon>Polyangiaceae</taxon>
        <taxon>Polyangium</taxon>
    </lineage>
</organism>